<evidence type="ECO:0000313" key="1">
    <source>
        <dbReference type="EMBL" id="KZX17325.1"/>
    </source>
</evidence>
<keyword evidence="2" id="KW-1185">Reference proteome</keyword>
<proteinExistence type="predicted"/>
<dbReference type="PATRIC" id="fig|55758.3.peg.251"/>
<dbReference type="RefSeq" id="WP_211261683.1">
    <property type="nucleotide sequence ID" value="NZ_LWMT01000028.1"/>
</dbReference>
<accession>A0A166F563</accession>
<comment type="caution">
    <text evidence="1">The sequence shown here is derived from an EMBL/GenBank/DDBJ whole genome shotgun (WGS) entry which is preliminary data.</text>
</comment>
<gene>
    <name evidence="1" type="ORF">MBFIL_02270</name>
</gene>
<dbReference type="EMBL" id="LWMT01000028">
    <property type="protein sequence ID" value="KZX17325.1"/>
    <property type="molecule type" value="Genomic_DNA"/>
</dbReference>
<reference evidence="1 2" key="1">
    <citation type="submission" date="2016-04" db="EMBL/GenBank/DDBJ databases">
        <title>Genome sequence of Methanobrevibacter filiformis DSM 11501.</title>
        <authorList>
            <person name="Poehlein A."/>
            <person name="Seedorf H."/>
            <person name="Daniel R."/>
        </authorList>
    </citation>
    <scope>NUCLEOTIDE SEQUENCE [LARGE SCALE GENOMIC DNA]</scope>
    <source>
        <strain evidence="1 2">DSM 11501</strain>
    </source>
</reference>
<evidence type="ECO:0000313" key="2">
    <source>
        <dbReference type="Proteomes" id="UP000077066"/>
    </source>
</evidence>
<sequence>MIRLWTLIKKSSYYGPIWVHYNPYEEDIRKWIVGCIERIVYFELLLVHIHENCNNYN</sequence>
<dbReference type="Proteomes" id="UP000077066">
    <property type="component" value="Unassembled WGS sequence"/>
</dbReference>
<protein>
    <submittedName>
        <fullName evidence="1">Uncharacterized protein</fullName>
    </submittedName>
</protein>
<dbReference type="AlphaFoldDB" id="A0A166F563"/>
<organism evidence="1 2">
    <name type="scientific">Methanobrevibacter filiformis</name>
    <dbReference type="NCBI Taxonomy" id="55758"/>
    <lineage>
        <taxon>Archaea</taxon>
        <taxon>Methanobacteriati</taxon>
        <taxon>Methanobacteriota</taxon>
        <taxon>Methanomada group</taxon>
        <taxon>Methanobacteria</taxon>
        <taxon>Methanobacteriales</taxon>
        <taxon>Methanobacteriaceae</taxon>
        <taxon>Methanobrevibacter</taxon>
    </lineage>
</organism>
<name>A0A166F563_9EURY</name>